<feature type="region of interest" description="Disordered" evidence="1">
    <location>
        <begin position="68"/>
        <end position="153"/>
    </location>
</feature>
<dbReference type="Proteomes" id="UP000008909">
    <property type="component" value="Unassembled WGS sequence"/>
</dbReference>
<dbReference type="EMBL" id="DF143033">
    <property type="protein sequence ID" value="GAA50308.1"/>
    <property type="molecule type" value="Genomic_DNA"/>
</dbReference>
<keyword evidence="3" id="KW-1185">Reference proteome</keyword>
<evidence type="ECO:0000313" key="2">
    <source>
        <dbReference type="EMBL" id="GAA50308.1"/>
    </source>
</evidence>
<protein>
    <submittedName>
        <fullName evidence="2">Sphingosine phosphate lyase</fullName>
    </submittedName>
</protein>
<feature type="compositionally biased region" description="Polar residues" evidence="1">
    <location>
        <begin position="773"/>
        <end position="783"/>
    </location>
</feature>
<reference evidence="2" key="1">
    <citation type="journal article" date="2011" name="Genome Biol.">
        <title>The draft genome of the carcinogenic human liver fluke Clonorchis sinensis.</title>
        <authorList>
            <person name="Wang X."/>
            <person name="Chen W."/>
            <person name="Huang Y."/>
            <person name="Sun J."/>
            <person name="Men J."/>
            <person name="Liu H."/>
            <person name="Luo F."/>
            <person name="Guo L."/>
            <person name="Lv X."/>
            <person name="Deng C."/>
            <person name="Zhou C."/>
            <person name="Fan Y."/>
            <person name="Li X."/>
            <person name="Huang L."/>
            <person name="Hu Y."/>
            <person name="Liang C."/>
            <person name="Hu X."/>
            <person name="Xu J."/>
            <person name="Yu X."/>
        </authorList>
    </citation>
    <scope>NUCLEOTIDE SEQUENCE [LARGE SCALE GENOMIC DNA]</scope>
    <source>
        <strain evidence="2">Henan</strain>
    </source>
</reference>
<sequence length="812" mass="90233">MSIPTATRPFTLRDFLDLSGLVNPNSTALPATAPSSSSDPYSMAYLSTFSDQPGSQVAYPMRNSQNGFSYPPYSAPPPPVPPGIPVVPTQLGHQTQLPGYSSSNLHRVPPIPQRSDSFRTHTNPNTDIRKRPQLRRSNTVGASSIGDRVPGVGERVPIKADNLSFSGKMDAAPHRRFSEEPRYGPTEPNGLRSNELIRRFLMQPNKRIMPSVSTGPSPTERVMRKFVTGITSNLERFEAVPCNAVTSTSSSSYIELTPQTTASSLDAAGFGIATRGGFRPVTSSSSVQRRCRLRREYTVDVGGPVAIDQPRSGSLSKSGILPNRTMLVSHPSEQFSMSKTQHSSESVEPEIDIPDELRFTAERFQGRTLVQWLCRQLVRTGVAWSYNLITLVAHICTCLMRLGVLLPLDQSKPDNSKSAYTRLSSSLPSEVLAPGASGEISERFDLNQHYKWSGHRLGQVTDLLELCSTNRPFDFTANSMWSSQESLPFQSRFQPDLSELRKEYEYELERLAREHELQLFRVKNQGVMKVCQLTDRIEMLEQEVEKYRILAGIERLTKSPILDENSHGRGRLNVYRYSDASEDDSRHSSADGRRKRIQRVGFSVPDAYDTSPPYTRATARPRASSEVAHTSFGQFKLREDDQIHRLEGVPDQISPPPAPEDDLTRTKAFLRKFKDYSSSTTDSGLAGSKESRHGSRDTTQQSITSNESIEQKDSEEPTRHSHYGPGARLTKQATQLSTDSSFETSFNGSNKSQLTGLQIADGKRESTQGLISTQIRDSIQRNRSFAPKLPQAVGMTTDREYGSKATAHNIPP</sequence>
<dbReference type="GO" id="GO:0016829">
    <property type="term" value="F:lyase activity"/>
    <property type="evidence" value="ECO:0007669"/>
    <property type="project" value="UniProtKB-KW"/>
</dbReference>
<evidence type="ECO:0000313" key="3">
    <source>
        <dbReference type="Proteomes" id="UP000008909"/>
    </source>
</evidence>
<reference key="2">
    <citation type="submission" date="2011-10" db="EMBL/GenBank/DDBJ databases">
        <title>The genome and transcriptome sequence of Clonorchis sinensis provide insights into the carcinogenic liver fluke.</title>
        <authorList>
            <person name="Wang X."/>
            <person name="Huang Y."/>
            <person name="Chen W."/>
            <person name="Liu H."/>
            <person name="Guo L."/>
            <person name="Chen Y."/>
            <person name="Luo F."/>
            <person name="Zhou W."/>
            <person name="Sun J."/>
            <person name="Mao Q."/>
            <person name="Liang P."/>
            <person name="Zhou C."/>
            <person name="Tian Y."/>
            <person name="Men J."/>
            <person name="Lv X."/>
            <person name="Huang L."/>
            <person name="Zhou J."/>
            <person name="Hu Y."/>
            <person name="Li R."/>
            <person name="Zhang F."/>
            <person name="Lei H."/>
            <person name="Li X."/>
            <person name="Hu X."/>
            <person name="Liang C."/>
            <person name="Xu J."/>
            <person name="Wu Z."/>
            <person name="Yu X."/>
        </authorList>
    </citation>
    <scope>NUCLEOTIDE SEQUENCE</scope>
    <source>
        <strain>Henan</strain>
    </source>
</reference>
<feature type="region of interest" description="Disordered" evidence="1">
    <location>
        <begin position="773"/>
        <end position="812"/>
    </location>
</feature>
<feature type="compositionally biased region" description="Pro residues" evidence="1">
    <location>
        <begin position="73"/>
        <end position="85"/>
    </location>
</feature>
<gene>
    <name evidence="2" type="ORF">CLF_104356</name>
</gene>
<evidence type="ECO:0000256" key="1">
    <source>
        <dbReference type="SAM" id="MobiDB-lite"/>
    </source>
</evidence>
<feature type="compositionally biased region" description="Basic and acidic residues" evidence="1">
    <location>
        <begin position="583"/>
        <end position="592"/>
    </location>
</feature>
<feature type="compositionally biased region" description="Basic and acidic residues" evidence="1">
    <location>
        <begin position="709"/>
        <end position="719"/>
    </location>
</feature>
<proteinExistence type="predicted"/>
<organism evidence="2 3">
    <name type="scientific">Clonorchis sinensis</name>
    <name type="common">Chinese liver fluke</name>
    <dbReference type="NCBI Taxonomy" id="79923"/>
    <lineage>
        <taxon>Eukaryota</taxon>
        <taxon>Metazoa</taxon>
        <taxon>Spiralia</taxon>
        <taxon>Lophotrochozoa</taxon>
        <taxon>Platyhelminthes</taxon>
        <taxon>Trematoda</taxon>
        <taxon>Digenea</taxon>
        <taxon>Opisthorchiida</taxon>
        <taxon>Opisthorchiata</taxon>
        <taxon>Opisthorchiidae</taxon>
        <taxon>Clonorchis</taxon>
    </lineage>
</organism>
<name>G7YBH4_CLOSI</name>
<feature type="compositionally biased region" description="Polar residues" evidence="1">
    <location>
        <begin position="697"/>
        <end position="708"/>
    </location>
</feature>
<feature type="region of interest" description="Disordered" evidence="1">
    <location>
        <begin position="677"/>
        <end position="752"/>
    </location>
</feature>
<keyword evidence="2" id="KW-0456">Lyase</keyword>
<dbReference type="AlphaFoldDB" id="G7YBH4"/>
<feature type="compositionally biased region" description="Polar residues" evidence="1">
    <location>
        <begin position="91"/>
        <end position="105"/>
    </location>
</feature>
<feature type="region of interest" description="Disordered" evidence="1">
    <location>
        <begin position="579"/>
        <end position="640"/>
    </location>
</feature>
<accession>G7YBH4</accession>
<feature type="compositionally biased region" description="Polar residues" evidence="1">
    <location>
        <begin position="731"/>
        <end position="752"/>
    </location>
</feature>